<dbReference type="EMBL" id="CAJOBJ010045490">
    <property type="protein sequence ID" value="CAF4347975.1"/>
    <property type="molecule type" value="Genomic_DNA"/>
</dbReference>
<evidence type="ECO:0000256" key="1">
    <source>
        <dbReference type="ARBA" id="ARBA00022603"/>
    </source>
</evidence>
<feature type="non-terminal residue" evidence="5">
    <location>
        <position position="1"/>
    </location>
</feature>
<dbReference type="Proteomes" id="UP000681720">
    <property type="component" value="Unassembled WGS sequence"/>
</dbReference>
<dbReference type="GO" id="GO:0005739">
    <property type="term" value="C:mitochondrion"/>
    <property type="evidence" value="ECO:0007669"/>
    <property type="project" value="TreeGrafter"/>
</dbReference>
<dbReference type="InterPro" id="IPR028564">
    <property type="entry name" value="MT_TRM10-typ"/>
</dbReference>
<dbReference type="PROSITE" id="PS51675">
    <property type="entry name" value="SAM_MT_TRM10"/>
    <property type="match status" value="1"/>
</dbReference>
<dbReference type="InterPro" id="IPR038459">
    <property type="entry name" value="MT_TRM10-typ_sf"/>
</dbReference>
<feature type="domain" description="SAM-dependent MTase TRM10-type" evidence="4">
    <location>
        <begin position="1"/>
        <end position="62"/>
    </location>
</feature>
<evidence type="ECO:0000259" key="4">
    <source>
        <dbReference type="PROSITE" id="PS51675"/>
    </source>
</evidence>
<keyword evidence="2" id="KW-0808">Transferase</keyword>
<proteinExistence type="predicted"/>
<dbReference type="GO" id="GO:0000049">
    <property type="term" value="F:tRNA binding"/>
    <property type="evidence" value="ECO:0007669"/>
    <property type="project" value="TreeGrafter"/>
</dbReference>
<keyword evidence="1" id="KW-0489">Methyltransferase</keyword>
<evidence type="ECO:0000256" key="3">
    <source>
        <dbReference type="ARBA" id="ARBA00022691"/>
    </source>
</evidence>
<evidence type="ECO:0000313" key="5">
    <source>
        <dbReference type="EMBL" id="CAF4328588.1"/>
    </source>
</evidence>
<evidence type="ECO:0000313" key="6">
    <source>
        <dbReference type="EMBL" id="CAF4347975.1"/>
    </source>
</evidence>
<dbReference type="InterPro" id="IPR007356">
    <property type="entry name" value="tRNA_m1G_MeTrfase_euk"/>
</dbReference>
<dbReference type="AlphaFoldDB" id="A0A8S2UPZ2"/>
<dbReference type="EMBL" id="CAJOBI010041973">
    <property type="protein sequence ID" value="CAF4328588.1"/>
    <property type="molecule type" value="Genomic_DNA"/>
</dbReference>
<evidence type="ECO:0000256" key="2">
    <source>
        <dbReference type="ARBA" id="ARBA00022679"/>
    </source>
</evidence>
<accession>A0A8S2UPZ2</accession>
<comment type="caution">
    <text evidence="5">The sequence shown here is derived from an EMBL/GenBank/DDBJ whole genome shotgun (WGS) entry which is preliminary data.</text>
</comment>
<sequence>GRKPLTFGKAKRDNVKHQRFPIDRYVKFGSGSGKSLTIDQVYNILMTLKHTESWVEAFKYIP</sequence>
<dbReference type="PANTHER" id="PTHR13563">
    <property type="entry name" value="TRNA (GUANINE-9-) METHYLTRANSFERASE"/>
    <property type="match status" value="1"/>
</dbReference>
<protein>
    <recommendedName>
        <fullName evidence="4">SAM-dependent MTase TRM10-type domain-containing protein</fullName>
    </recommendedName>
</protein>
<dbReference type="GO" id="GO:0008168">
    <property type="term" value="F:methyltransferase activity"/>
    <property type="evidence" value="ECO:0007669"/>
    <property type="project" value="UniProtKB-KW"/>
</dbReference>
<dbReference type="Gene3D" id="3.40.1280.30">
    <property type="match status" value="1"/>
</dbReference>
<dbReference type="PANTHER" id="PTHR13563:SF5">
    <property type="entry name" value="TRNA METHYLTRANSFERASE 10 HOMOLOG C"/>
    <property type="match status" value="1"/>
</dbReference>
<keyword evidence="3" id="KW-0949">S-adenosyl-L-methionine</keyword>
<dbReference type="Proteomes" id="UP000676336">
    <property type="component" value="Unassembled WGS sequence"/>
</dbReference>
<name>A0A8S2UPZ2_9BILA</name>
<dbReference type="GO" id="GO:0032259">
    <property type="term" value="P:methylation"/>
    <property type="evidence" value="ECO:0007669"/>
    <property type="project" value="UniProtKB-KW"/>
</dbReference>
<organism evidence="5 7">
    <name type="scientific">Rotaria magnacalcarata</name>
    <dbReference type="NCBI Taxonomy" id="392030"/>
    <lineage>
        <taxon>Eukaryota</taxon>
        <taxon>Metazoa</taxon>
        <taxon>Spiralia</taxon>
        <taxon>Gnathifera</taxon>
        <taxon>Rotifera</taxon>
        <taxon>Eurotatoria</taxon>
        <taxon>Bdelloidea</taxon>
        <taxon>Philodinida</taxon>
        <taxon>Philodinidae</taxon>
        <taxon>Rotaria</taxon>
    </lineage>
</organism>
<feature type="non-terminal residue" evidence="5">
    <location>
        <position position="62"/>
    </location>
</feature>
<reference evidence="5" key="1">
    <citation type="submission" date="2021-02" db="EMBL/GenBank/DDBJ databases">
        <authorList>
            <person name="Nowell W R."/>
        </authorList>
    </citation>
    <scope>NUCLEOTIDE SEQUENCE</scope>
</reference>
<evidence type="ECO:0000313" key="7">
    <source>
        <dbReference type="Proteomes" id="UP000676336"/>
    </source>
</evidence>
<dbReference type="GO" id="GO:0005654">
    <property type="term" value="C:nucleoplasm"/>
    <property type="evidence" value="ECO:0007669"/>
    <property type="project" value="TreeGrafter"/>
</dbReference>
<dbReference type="GO" id="GO:0097745">
    <property type="term" value="P:mitochondrial tRNA 5'-end processing"/>
    <property type="evidence" value="ECO:0007669"/>
    <property type="project" value="TreeGrafter"/>
</dbReference>
<dbReference type="GO" id="GO:0070131">
    <property type="term" value="P:positive regulation of mitochondrial translation"/>
    <property type="evidence" value="ECO:0007669"/>
    <property type="project" value="TreeGrafter"/>
</dbReference>
<gene>
    <name evidence="6" type="ORF">GIL414_LOCUS27848</name>
    <name evidence="5" type="ORF">SMN809_LOCUS27274</name>
</gene>